<dbReference type="EMBL" id="JAVFKD010000016">
    <property type="protein sequence ID" value="KAK5988340.1"/>
    <property type="molecule type" value="Genomic_DNA"/>
</dbReference>
<keyword evidence="3" id="KW-0285">Flavoprotein</keyword>
<evidence type="ECO:0000256" key="2">
    <source>
        <dbReference type="ARBA" id="ARBA00007992"/>
    </source>
</evidence>
<dbReference type="Gene3D" id="3.40.50.1220">
    <property type="entry name" value="TPP-binding domain"/>
    <property type="match status" value="1"/>
</dbReference>
<keyword evidence="11" id="KW-1185">Reference proteome</keyword>
<organism evidence="10 11">
    <name type="scientific">Cladobotryum mycophilum</name>
    <dbReference type="NCBI Taxonomy" id="491253"/>
    <lineage>
        <taxon>Eukaryota</taxon>
        <taxon>Fungi</taxon>
        <taxon>Dikarya</taxon>
        <taxon>Ascomycota</taxon>
        <taxon>Pezizomycotina</taxon>
        <taxon>Sordariomycetes</taxon>
        <taxon>Hypocreomycetidae</taxon>
        <taxon>Hypocreales</taxon>
        <taxon>Hypocreaceae</taxon>
        <taxon>Cladobotryum</taxon>
    </lineage>
</organism>
<evidence type="ECO:0000256" key="5">
    <source>
        <dbReference type="ARBA" id="ARBA00023002"/>
    </source>
</evidence>
<keyword evidence="5" id="KW-0560">Oxidoreductase</keyword>
<evidence type="ECO:0000256" key="1">
    <source>
        <dbReference type="ARBA" id="ARBA00001974"/>
    </source>
</evidence>
<dbReference type="InterPro" id="IPR050562">
    <property type="entry name" value="FAD_mOase_fung"/>
</dbReference>
<comment type="similarity">
    <text evidence="2">Belongs to the paxM FAD-dependent monooxygenase family.</text>
</comment>
<comment type="caution">
    <text evidence="10">The sequence shown here is derived from an EMBL/GenBank/DDBJ whole genome shotgun (WGS) entry which is preliminary data.</text>
</comment>
<dbReference type="InterPro" id="IPR002938">
    <property type="entry name" value="FAD-bd"/>
</dbReference>
<sequence>MRVMHQLGLLDRLLTIGQELSHQKLFTVNGYKFKDTTATSGLFKKNHGIAPTVFSRPELVQTIYDGLPHDAKAKVLTGKKVVDIIHDKDGIMVSCSDGTGYQGSMVLGADGLQSRMRRLMRKMALEADPKAKWDPEQPYTASYRALWCRFPRPSDAGEAFETQKKGSALVYFTGREHAWILLFEKLPRPTKEPVIYTDEDVAAFADRYSHFPINETLKVKDAFATRLVAGMANLEEGVLKHWSWGRVVLAGDACHKFTPNSGLGFNNGIQDIVVLCNLLRNSLAAAPTDPLALKHSPNGPGLSNATTGLKSARIDGARIVFISGLTAEASWPQGQRKLQETTPIEVEELAGTSINQPFSRCIIIQLPEDVVSFQDQFQQLTLDTRGGVICVFLTPARGRSMLPNSLDHEFVIRSLLISGKTQQDVETHTHYLRDRLRSGKFILWVGYSVRSAAALVRQVAEHFDLPVMCTPRAKGISPENHPPFRGSTGFLSRVDDRIGYTSLRVSWCLATEMIRVDLDPLEVRRNVASHATIIEAEIAELLQSLIAGTMATETRYQQLPPTIPWENELQTNRVHPITVMAIVQDIAIN</sequence>
<dbReference type="PANTHER" id="PTHR47356">
    <property type="entry name" value="FAD-DEPENDENT MONOOXYGENASE ASQG-RELATED"/>
    <property type="match status" value="1"/>
</dbReference>
<dbReference type="Pfam" id="PF01494">
    <property type="entry name" value="FAD_binding_3"/>
    <property type="match status" value="1"/>
</dbReference>
<dbReference type="Proteomes" id="UP001338125">
    <property type="component" value="Unassembled WGS sequence"/>
</dbReference>
<dbReference type="Gene3D" id="3.50.50.60">
    <property type="entry name" value="FAD/NAD(P)-binding domain"/>
    <property type="match status" value="1"/>
</dbReference>
<gene>
    <name evidence="10" type="ORF">PT974_12490</name>
</gene>
<comment type="cofactor">
    <cofactor evidence="1">
        <name>FAD</name>
        <dbReference type="ChEBI" id="CHEBI:57692"/>
    </cofactor>
</comment>
<dbReference type="InterPro" id="IPR012000">
    <property type="entry name" value="Thiamin_PyroP_enz_cen_dom"/>
</dbReference>
<proteinExistence type="inferred from homology"/>
<dbReference type="SUPFAM" id="SSF51905">
    <property type="entry name" value="FAD/NAD(P)-binding domain"/>
    <property type="match status" value="1"/>
</dbReference>
<dbReference type="GO" id="GO:0004497">
    <property type="term" value="F:monooxygenase activity"/>
    <property type="evidence" value="ECO:0007669"/>
    <property type="project" value="UniProtKB-KW"/>
</dbReference>
<evidence type="ECO:0000313" key="11">
    <source>
        <dbReference type="Proteomes" id="UP001338125"/>
    </source>
</evidence>
<dbReference type="SUPFAM" id="SSF52467">
    <property type="entry name" value="DHS-like NAD/FAD-binding domain"/>
    <property type="match status" value="1"/>
</dbReference>
<name>A0ABR0S989_9HYPO</name>
<evidence type="ECO:0000256" key="4">
    <source>
        <dbReference type="ARBA" id="ARBA00022827"/>
    </source>
</evidence>
<evidence type="ECO:0000256" key="7">
    <source>
        <dbReference type="ARBA" id="ARBA00023052"/>
    </source>
</evidence>
<dbReference type="Pfam" id="PF00205">
    <property type="entry name" value="TPP_enzyme_M"/>
    <property type="match status" value="1"/>
</dbReference>
<evidence type="ECO:0000259" key="9">
    <source>
        <dbReference type="Pfam" id="PF01494"/>
    </source>
</evidence>
<dbReference type="InterPro" id="IPR036188">
    <property type="entry name" value="FAD/NAD-bd_sf"/>
</dbReference>
<dbReference type="PANTHER" id="PTHR47356:SF2">
    <property type="entry name" value="FAD-BINDING DOMAIN-CONTAINING PROTEIN-RELATED"/>
    <property type="match status" value="1"/>
</dbReference>
<reference evidence="10 11" key="1">
    <citation type="submission" date="2024-01" db="EMBL/GenBank/DDBJ databases">
        <title>Complete genome of Cladobotryum mycophilum ATHUM6906.</title>
        <authorList>
            <person name="Christinaki A.C."/>
            <person name="Myridakis A.I."/>
            <person name="Kouvelis V.N."/>
        </authorList>
    </citation>
    <scope>NUCLEOTIDE SEQUENCE [LARGE SCALE GENOMIC DNA]</scope>
    <source>
        <strain evidence="10 11">ATHUM6906</strain>
    </source>
</reference>
<accession>A0ABR0S989</accession>
<protein>
    <submittedName>
        <fullName evidence="10">FAD-dependent monooxygenase sdnN</fullName>
    </submittedName>
</protein>
<evidence type="ECO:0000256" key="3">
    <source>
        <dbReference type="ARBA" id="ARBA00022630"/>
    </source>
</evidence>
<keyword evidence="6 10" id="KW-0503">Monooxygenase</keyword>
<evidence type="ECO:0000256" key="6">
    <source>
        <dbReference type="ARBA" id="ARBA00023033"/>
    </source>
</evidence>
<dbReference type="PRINTS" id="PR00420">
    <property type="entry name" value="RNGMNOXGNASE"/>
</dbReference>
<evidence type="ECO:0000313" key="10">
    <source>
        <dbReference type="EMBL" id="KAK5988340.1"/>
    </source>
</evidence>
<feature type="domain" description="FAD-binding" evidence="9">
    <location>
        <begin position="1"/>
        <end position="284"/>
    </location>
</feature>
<evidence type="ECO:0000259" key="8">
    <source>
        <dbReference type="Pfam" id="PF00205"/>
    </source>
</evidence>
<feature type="domain" description="Thiamine pyrophosphate enzyme central" evidence="8">
    <location>
        <begin position="440"/>
        <end position="492"/>
    </location>
</feature>
<dbReference type="InterPro" id="IPR029035">
    <property type="entry name" value="DHS-like_NAD/FAD-binding_dom"/>
</dbReference>
<keyword evidence="7" id="KW-0786">Thiamine pyrophosphate</keyword>
<keyword evidence="4" id="KW-0274">FAD</keyword>